<evidence type="ECO:0000259" key="6">
    <source>
        <dbReference type="Pfam" id="PF00877"/>
    </source>
</evidence>
<comment type="similarity">
    <text evidence="1">Belongs to the peptidase C40 family.</text>
</comment>
<evidence type="ECO:0000256" key="4">
    <source>
        <dbReference type="ARBA" id="ARBA00022807"/>
    </source>
</evidence>
<keyword evidence="8" id="KW-1185">Reference proteome</keyword>
<keyword evidence="2" id="KW-0645">Protease</keyword>
<dbReference type="AlphaFoldDB" id="A0A285J8L0"/>
<evidence type="ECO:0000313" key="7">
    <source>
        <dbReference type="EMBL" id="SNY56665.1"/>
    </source>
</evidence>
<evidence type="ECO:0000256" key="1">
    <source>
        <dbReference type="ARBA" id="ARBA00007074"/>
    </source>
</evidence>
<dbReference type="SUPFAM" id="SSF54001">
    <property type="entry name" value="Cysteine proteinases"/>
    <property type="match status" value="1"/>
</dbReference>
<name>A0A285J8L0_9GAMM</name>
<proteinExistence type="inferred from homology"/>
<feature type="domain" description="NlpC/P60" evidence="6">
    <location>
        <begin position="60"/>
        <end position="158"/>
    </location>
</feature>
<dbReference type="Gene3D" id="3.90.1720.10">
    <property type="entry name" value="endopeptidase domain like (from Nostoc punctiforme)"/>
    <property type="match status" value="1"/>
</dbReference>
<accession>A0A285J8L0</accession>
<keyword evidence="7" id="KW-0449">Lipoprotein</keyword>
<gene>
    <name evidence="7" type="ORF">SAMN06297280_3105</name>
</gene>
<dbReference type="InterPro" id="IPR038765">
    <property type="entry name" value="Papain-like_cys_pep_sf"/>
</dbReference>
<reference evidence="8" key="1">
    <citation type="submission" date="2017-09" db="EMBL/GenBank/DDBJ databases">
        <authorList>
            <person name="Varghese N."/>
            <person name="Submissions S."/>
        </authorList>
    </citation>
    <scope>NUCLEOTIDE SEQUENCE [LARGE SCALE GENOMIC DNA]</scope>
    <source>
        <strain evidence="8">CGMCC 1.12461</strain>
    </source>
</reference>
<feature type="chain" id="PRO_5013307011" evidence="5">
    <location>
        <begin position="34"/>
        <end position="184"/>
    </location>
</feature>
<sequence>MKNKCMKKASMTKQHLFSGLLLGSLLWQSAAFAGNPQASIVEAAMPWQNQTFEQGKAEQCMNWTRTVLRQACGEKFASLQSAQPWDLAQLGPGDKLQPEHADSLAADEFGTKIESVNALQAGDLVFLQNTYGNWNKGVITHVGIATGDGNYIHRMTSNAGYVRIEPIPAADFHAGLRLKPELCQ</sequence>
<dbReference type="GO" id="GO:0006508">
    <property type="term" value="P:proteolysis"/>
    <property type="evidence" value="ECO:0007669"/>
    <property type="project" value="UniProtKB-KW"/>
</dbReference>
<dbReference type="Pfam" id="PF00877">
    <property type="entry name" value="NLPC_P60"/>
    <property type="match status" value="1"/>
</dbReference>
<dbReference type="EMBL" id="OBEB01000007">
    <property type="protein sequence ID" value="SNY56665.1"/>
    <property type="molecule type" value="Genomic_DNA"/>
</dbReference>
<dbReference type="InterPro" id="IPR000064">
    <property type="entry name" value="NLP_P60_dom"/>
</dbReference>
<organism evidence="7 8">
    <name type="scientific">Arsukibacterium tuosuense</name>
    <dbReference type="NCBI Taxonomy" id="1323745"/>
    <lineage>
        <taxon>Bacteria</taxon>
        <taxon>Pseudomonadati</taxon>
        <taxon>Pseudomonadota</taxon>
        <taxon>Gammaproteobacteria</taxon>
        <taxon>Chromatiales</taxon>
        <taxon>Chromatiaceae</taxon>
        <taxon>Arsukibacterium</taxon>
    </lineage>
</organism>
<evidence type="ECO:0000256" key="3">
    <source>
        <dbReference type="ARBA" id="ARBA00022801"/>
    </source>
</evidence>
<evidence type="ECO:0000313" key="8">
    <source>
        <dbReference type="Proteomes" id="UP000219353"/>
    </source>
</evidence>
<keyword evidence="5" id="KW-0732">Signal</keyword>
<keyword evidence="4" id="KW-0788">Thiol protease</keyword>
<evidence type="ECO:0000256" key="2">
    <source>
        <dbReference type="ARBA" id="ARBA00022670"/>
    </source>
</evidence>
<protein>
    <submittedName>
        <fullName evidence="7">Probable lipoprotein NlpC</fullName>
    </submittedName>
</protein>
<feature type="signal peptide" evidence="5">
    <location>
        <begin position="1"/>
        <end position="33"/>
    </location>
</feature>
<keyword evidence="3" id="KW-0378">Hydrolase</keyword>
<evidence type="ECO:0000256" key="5">
    <source>
        <dbReference type="SAM" id="SignalP"/>
    </source>
</evidence>
<dbReference type="Proteomes" id="UP000219353">
    <property type="component" value="Unassembled WGS sequence"/>
</dbReference>
<dbReference type="GO" id="GO:0008234">
    <property type="term" value="F:cysteine-type peptidase activity"/>
    <property type="evidence" value="ECO:0007669"/>
    <property type="project" value="UniProtKB-KW"/>
</dbReference>